<evidence type="ECO:0000256" key="1">
    <source>
        <dbReference type="ARBA" id="ARBA00004613"/>
    </source>
</evidence>
<dbReference type="PANTHER" id="PTHR32305">
    <property type="match status" value="1"/>
</dbReference>
<sequence>MNRDVAVTAAEADAERTVGQREPLGHGGAGFQPPTVSLPKGGGAIKGIGDKFAANPATGTGATSVPIAASPGRAGFGPHMLLTYDSGGGNGPFGLGWSLALPTVTRKTDKGLPQYDDAAESDVFILSGAEDLAPVLVEHNGQWVREHLPLRTVGGAQYRVQRYRPRVEGLFARIERWTNTADPTDVFWRSISRENVTTWYGRTAESRVADPVDPSRVFSWLICESHDDKGNVIAYGYKAENDEKVDTGRAGEQNRERRANRYLKRVRYGNHAPYLPTLDPTADWPALPANEPWYFELVFDYGEHDLTTPLPQDAPGWKARPDSFSSCRPGFEVRTHRLCRRVLMFHHFPGEPEVGGDCLVRSTDFTYAHEESSADPRNPIYSKLTAVTQRGYQRQGTGYRVRSFPPTEFGYTEAVIQDTLHELPLDSVENLPIGVDGARYQWLDLEGEGLSGVLTEQGGAWLYKRNLSPLSQTGKNGNLEPRFGAIEVVTPVPALPLADDAQFLDLAGDGRPDLVRFTAPGSGFYRRAKSEGWEPFTAFHALPNREWTDPNLRFVDLDGDGHADALITEDEALVWHPSLAEEGFGPALRVSKAWDEERGPALVFADGEQSIHLADMSGDGLADLVRVRNGEVCYWPNLGYGRFGPKVTMDDAPFDRPEQFDRRRMRLADIDGSGTTDIIYLHAEGVRVYFNQSGNGWGPPVTLAMLPPVGSLADVVTVDLLGNGTACLVWSSPLPADARRPLRYVDLMGGQKPHLLERMTNNLGAETEIQYAPSTRFYLEDRLAGTPWATKLPFPVHVVERVTIRDKWRGTSFSSTYSYHHGYFDGIEREFRGFGRVEQVDVEDYGEFADANGGSPYVTPDDRLYQPPVMTVTWYHTGAWLDGHRMLHQLQHEYFPSRLEQQRPGGELLGTFREHTPPDPNLDAQSLTSDEQREALRACRGLLLREEVYELDVSALAAGRRTPVRLFTAMSHASHIRLLQPQGTNRHAVFHVTDSESVSYHYELDLQTETLTPDPRIKHTLNLRTDEYGNALQTVTVGYPRWRPAPQSDPLLTNGASALIAAVQGELHLAYAEQAFTCDRTDDPDRYRLRLLCETQTYELTGIRLTDAGDGRYVTLDRLREFKLSDRYQSAGTPVVAIAYHELPDRTTPQARLVEQTRSLFFDDTLTGPLPLGDLTARALPYETYTLALTDALLTTVLGNRLTPDVKAGLEQRAVGGYLSGPLLAHRLGTDTAGEYWRCSGVASYSPPNFFLPERYTDPFGNVTLLGHDPRALYLSASTDALGNRTEVVAFDFRVLAPCRIRDINGNLSEVRFDMLGMPAALALSGKNGEGDNLIGFDGAALDPDLATLTGLFTDDYDPARAIGLLRSATARHLYYFGETVDNGTVRWAQNPPCAAGIVRERHAAESADSPVQTAFEYSDGGGNLLVTKVQAEPDLPDGPLRWVGRGRTVLNNKGKPVKQYEPYFSTPEVGHRFEDAPTGGVTPVLFYDAVGRQVRSELPDGAFSRAEFSPWQVADFDANDTVLERGNAWYARMSESAAAAERRAARLAAAHADTPRLALFDSIGRAVVTVAHNRTDGAEQKHVTFMRLDAEGKPLWIQDARGNRVMQYITPPLPGDPHPFDDVSNLFPQGFAPCYDIAGHPLFQHSMDAGERWMLDDAAGKPCFAWNSRGFRSRTTYDELHRPVGVFVSAAGDTSLAGDPRDPALPPDPEVLVERRIYGEKHLDSDANLRGRLHQVYDSAGVATNARYDFKGNLITGNRRFTRDYKTPPNWSVLASLTDLGPVAAAAEPLLEPDPPLSTSTEYDALNRPATLTTPDGSSHRAAYNPANLLERVEVSLHGAATATPFVTNIAYNARGQRKRIDYANGASTIYDYDPFTFRLTNLRTTRPTDAGTTASMLFTDATVVQDLHHTHDPVGNITRITNAALRTTVQAGATCDYSYDALYRLITASGREHRGQTDLTLSPNDTSRRDHPFVGVRIHPNDLQGLRDYVERYRYDAVGNLMQLTHHAGSDVERPGQALWQRRHQYALDSNRLLSTSLPRDPDKLPDYAAAGGYTAQYAHDAHGNIVGMPHLPLMRWDYRDQLIASSQQVLNNGTPETTYYVYDAAGERARKVTETKGGARKSERRYLGGYEIYREYSGSNVTLARETLHVLDDQRHIAIVETATTPAEPSRICYQIDNHLDSNCVELDQDGGLIGYEDYHPYGTTAFQAGRSVTEVRLKRYRYADRERDDETGLAYHGARYYAPWLSRWTACDPAGLEDGTNLYQFARGRPIILTDREGKASTPAPAAGAAPPPPPPPKPQITVNSEEGAAAAEALRAQVASKGHGVIREVTIKGGRGGSRVDIAPDPRAPQTIQRTLESKHLDLNAYRDKLGALDDAGLKAAVREGIAQVLKHRQALARGVKPDMPMQESLVYTLKNAKPGEAEQFLELFRGEATPKGVRGGVLQEGAAGLETASGRPLSGAQGPTSAEPAVPKPSVSEAVVEGGIGTEAVAEGGIGIGGAAVALAPTVMTEIGRYYHQKRFDEAAALRDQYHGTPNAEQIERQRDVGWEYTGRLDKKGQPEWEYRPGLTLRLQNAYHFLFNPFNPIRASGRDDSLY</sequence>
<dbReference type="Pfam" id="PF12255">
    <property type="entry name" value="TcdB_toxin_midC"/>
    <property type="match status" value="1"/>
</dbReference>
<feature type="region of interest" description="Disordered" evidence="4">
    <location>
        <begin position="1"/>
        <end position="37"/>
    </location>
</feature>
<evidence type="ECO:0000313" key="7">
    <source>
        <dbReference type="EMBL" id="GAA3264536.1"/>
    </source>
</evidence>
<evidence type="ECO:0000256" key="2">
    <source>
        <dbReference type="ARBA" id="ARBA00022525"/>
    </source>
</evidence>
<name>A0ABP6QXK2_9ACTN</name>
<feature type="compositionally biased region" description="Pro residues" evidence="4">
    <location>
        <begin position="2294"/>
        <end position="2303"/>
    </location>
</feature>
<comment type="caution">
    <text evidence="7">The sequence shown here is derived from an EMBL/GenBank/DDBJ whole genome shotgun (WGS) entry which is preliminary data.</text>
</comment>
<evidence type="ECO:0000259" key="6">
    <source>
        <dbReference type="Pfam" id="PF12256"/>
    </source>
</evidence>
<feature type="domain" description="Insecticide toxin TcdB middle/C-terminal" evidence="5">
    <location>
        <begin position="935"/>
        <end position="1078"/>
    </location>
</feature>
<keyword evidence="2" id="KW-0964">Secreted</keyword>
<dbReference type="SUPFAM" id="SSF69318">
    <property type="entry name" value="Integrin alpha N-terminal domain"/>
    <property type="match status" value="1"/>
</dbReference>
<dbReference type="EMBL" id="BAAAUW010000015">
    <property type="protein sequence ID" value="GAA3264536.1"/>
    <property type="molecule type" value="Genomic_DNA"/>
</dbReference>
<evidence type="ECO:0000259" key="5">
    <source>
        <dbReference type="Pfam" id="PF12255"/>
    </source>
</evidence>
<organism evidence="7 8">
    <name type="scientific">Streptomyces labedae</name>
    <dbReference type="NCBI Taxonomy" id="285569"/>
    <lineage>
        <taxon>Bacteria</taxon>
        <taxon>Bacillati</taxon>
        <taxon>Actinomycetota</taxon>
        <taxon>Actinomycetes</taxon>
        <taxon>Kitasatosporales</taxon>
        <taxon>Streptomycetaceae</taxon>
        <taxon>Streptomyces</taxon>
    </lineage>
</organism>
<feature type="region of interest" description="Disordered" evidence="4">
    <location>
        <begin position="2282"/>
        <end position="2307"/>
    </location>
</feature>
<evidence type="ECO:0000313" key="8">
    <source>
        <dbReference type="Proteomes" id="UP001500728"/>
    </source>
</evidence>
<accession>A0ABP6QXK2</accession>
<feature type="compositionally biased region" description="Low complexity" evidence="4">
    <location>
        <begin position="1"/>
        <end position="11"/>
    </location>
</feature>
<dbReference type="Proteomes" id="UP001500728">
    <property type="component" value="Unassembled WGS sequence"/>
</dbReference>
<dbReference type="PANTHER" id="PTHR32305:SF15">
    <property type="entry name" value="PROTEIN RHSA-RELATED"/>
    <property type="match status" value="1"/>
</dbReference>
<keyword evidence="8" id="KW-1185">Reference proteome</keyword>
<dbReference type="Pfam" id="PF12256">
    <property type="entry name" value="TcdB_toxin_midN"/>
    <property type="match status" value="1"/>
</dbReference>
<dbReference type="InterPro" id="IPR022385">
    <property type="entry name" value="Rhs_assc_core"/>
</dbReference>
<dbReference type="NCBIfam" id="TIGR03696">
    <property type="entry name" value="Rhs_assc_core"/>
    <property type="match status" value="1"/>
</dbReference>
<dbReference type="InterPro" id="IPR022044">
    <property type="entry name" value="TcdB_toxin_mid/C"/>
</dbReference>
<comment type="subcellular location">
    <subcellularLocation>
        <location evidence="1">Secreted</location>
    </subcellularLocation>
</comment>
<dbReference type="Gene3D" id="2.180.10.10">
    <property type="entry name" value="RHS repeat-associated core"/>
    <property type="match status" value="1"/>
</dbReference>
<feature type="region of interest" description="Disordered" evidence="4">
    <location>
        <begin position="2457"/>
        <end position="2480"/>
    </location>
</feature>
<dbReference type="Pfam" id="PF03534">
    <property type="entry name" value="SpvB"/>
    <property type="match status" value="1"/>
</dbReference>
<reference evidence="8" key="1">
    <citation type="journal article" date="2019" name="Int. J. Syst. Evol. Microbiol.">
        <title>The Global Catalogue of Microorganisms (GCM) 10K type strain sequencing project: providing services to taxonomists for standard genome sequencing and annotation.</title>
        <authorList>
            <consortium name="The Broad Institute Genomics Platform"/>
            <consortium name="The Broad Institute Genome Sequencing Center for Infectious Disease"/>
            <person name="Wu L."/>
            <person name="Ma J."/>
        </authorList>
    </citation>
    <scope>NUCLEOTIDE SEQUENCE [LARGE SCALE GENOMIC DNA]</scope>
    <source>
        <strain evidence="8">JCM 9381</strain>
    </source>
</reference>
<protein>
    <recommendedName>
        <fullName evidence="9">Toxin</fullName>
    </recommendedName>
</protein>
<dbReference type="InterPro" id="IPR050708">
    <property type="entry name" value="T6SS_VgrG/RHS"/>
</dbReference>
<dbReference type="InterPro" id="IPR003284">
    <property type="entry name" value="Sal_SpvB"/>
</dbReference>
<proteinExistence type="predicted"/>
<dbReference type="InterPro" id="IPR022045">
    <property type="entry name" value="TcdB_toxin_mid/N"/>
</dbReference>
<gene>
    <name evidence="7" type="ORF">GCM10010469_34260</name>
</gene>
<evidence type="ECO:0008006" key="9">
    <source>
        <dbReference type="Google" id="ProtNLM"/>
    </source>
</evidence>
<evidence type="ECO:0000256" key="4">
    <source>
        <dbReference type="SAM" id="MobiDB-lite"/>
    </source>
</evidence>
<dbReference type="InterPro" id="IPR028994">
    <property type="entry name" value="Integrin_alpha_N"/>
</dbReference>
<keyword evidence="3" id="KW-0843">Virulence</keyword>
<evidence type="ECO:0000256" key="3">
    <source>
        <dbReference type="ARBA" id="ARBA00023026"/>
    </source>
</evidence>
<dbReference type="PRINTS" id="PR01341">
    <property type="entry name" value="SALSPVBPROT"/>
</dbReference>
<feature type="domain" description="Insecticide toxin TcdB middle/N-terminal" evidence="6">
    <location>
        <begin position="715"/>
        <end position="843"/>
    </location>
</feature>